<gene>
    <name evidence="7" type="ORF">MAGMO_0485</name>
</gene>
<dbReference type="PANTHER" id="PTHR32089">
    <property type="entry name" value="METHYL-ACCEPTING CHEMOTAXIS PROTEIN MCPB"/>
    <property type="match status" value="1"/>
</dbReference>
<dbReference type="SMART" id="SM00283">
    <property type="entry name" value="MA"/>
    <property type="match status" value="1"/>
</dbReference>
<feature type="transmembrane region" description="Helical" evidence="4">
    <location>
        <begin position="169"/>
        <end position="187"/>
    </location>
</feature>
<keyword evidence="4" id="KW-0812">Transmembrane</keyword>
<feature type="domain" description="HAMP" evidence="6">
    <location>
        <begin position="190"/>
        <end position="243"/>
    </location>
</feature>
<dbReference type="PANTHER" id="PTHR32089:SF112">
    <property type="entry name" value="LYSOZYME-LIKE PROTEIN-RELATED"/>
    <property type="match status" value="1"/>
</dbReference>
<organism evidence="7">
    <name type="scientific">Magnetococcus massalia (strain MO-1)</name>
    <dbReference type="NCBI Taxonomy" id="451514"/>
    <lineage>
        <taxon>Bacteria</taxon>
        <taxon>Pseudomonadati</taxon>
        <taxon>Pseudomonadota</taxon>
        <taxon>Magnetococcia</taxon>
        <taxon>Magnetococcales</taxon>
        <taxon>Magnetococcaceae</taxon>
        <taxon>Magnetococcus</taxon>
    </lineage>
</organism>
<evidence type="ECO:0000256" key="4">
    <source>
        <dbReference type="SAM" id="Phobius"/>
    </source>
</evidence>
<evidence type="ECO:0000256" key="2">
    <source>
        <dbReference type="ARBA" id="ARBA00029447"/>
    </source>
</evidence>
<name>A0A1S7LCS2_MAGMO</name>
<dbReference type="AlphaFoldDB" id="A0A1S7LCS2"/>
<reference evidence="7" key="1">
    <citation type="submission" date="2015-04" db="EMBL/GenBank/DDBJ databases">
        <authorList>
            <person name="Syromyatnikov M.Y."/>
            <person name="Popov V.N."/>
        </authorList>
    </citation>
    <scope>NUCLEOTIDE SEQUENCE</scope>
    <source>
        <strain evidence="7">MO-1</strain>
    </source>
</reference>
<evidence type="ECO:0000313" key="7">
    <source>
        <dbReference type="EMBL" id="CRH04695.1"/>
    </source>
</evidence>
<dbReference type="PROSITE" id="PS50885">
    <property type="entry name" value="HAMP"/>
    <property type="match status" value="1"/>
</dbReference>
<dbReference type="GO" id="GO:0007165">
    <property type="term" value="P:signal transduction"/>
    <property type="evidence" value="ECO:0007669"/>
    <property type="project" value="UniProtKB-KW"/>
</dbReference>
<dbReference type="GO" id="GO:0016020">
    <property type="term" value="C:membrane"/>
    <property type="evidence" value="ECO:0007669"/>
    <property type="project" value="InterPro"/>
</dbReference>
<dbReference type="PROSITE" id="PS50111">
    <property type="entry name" value="CHEMOTAXIS_TRANSDUC_2"/>
    <property type="match status" value="1"/>
</dbReference>
<dbReference type="SUPFAM" id="SSF58104">
    <property type="entry name" value="Methyl-accepting chemotaxis protein (MCP) signaling domain"/>
    <property type="match status" value="1"/>
</dbReference>
<dbReference type="Pfam" id="PF13682">
    <property type="entry name" value="CZB"/>
    <property type="match status" value="1"/>
</dbReference>
<dbReference type="Gene3D" id="1.10.287.950">
    <property type="entry name" value="Methyl-accepting chemotaxis protein"/>
    <property type="match status" value="1"/>
</dbReference>
<feature type="domain" description="Methyl-accepting transducer" evidence="5">
    <location>
        <begin position="318"/>
        <end position="561"/>
    </location>
</feature>
<dbReference type="Gene3D" id="6.10.340.10">
    <property type="match status" value="1"/>
</dbReference>
<keyword evidence="4" id="KW-0472">Membrane</keyword>
<dbReference type="Pfam" id="PF00015">
    <property type="entry name" value="MCPsignal"/>
    <property type="match status" value="1"/>
</dbReference>
<keyword evidence="4" id="KW-1133">Transmembrane helix</keyword>
<dbReference type="InterPro" id="IPR025991">
    <property type="entry name" value="Chemoreceptor_zinc-bind_dom"/>
</dbReference>
<evidence type="ECO:0000256" key="1">
    <source>
        <dbReference type="ARBA" id="ARBA00023224"/>
    </source>
</evidence>
<evidence type="ECO:0000256" key="3">
    <source>
        <dbReference type="PROSITE-ProRule" id="PRU00284"/>
    </source>
</evidence>
<comment type="similarity">
    <text evidence="2">Belongs to the methyl-accepting chemotaxis (MCP) protein family.</text>
</comment>
<evidence type="ECO:0000259" key="6">
    <source>
        <dbReference type="PROSITE" id="PS50885"/>
    </source>
</evidence>
<dbReference type="Gene3D" id="1.20.120.30">
    <property type="entry name" value="Aspartate receptor, ligand-binding domain"/>
    <property type="match status" value="1"/>
</dbReference>
<sequence>MIALVVIAGIFITVKVSAFNGIWSTYQDQVASRQKLLDDLKTSFGYGGGIHNFKNYVIRWKDKHAKRADTHLNDVVSTVNAYRRLKNLSPAEKQALGKIEAVAKLYLQAIPVVAKEMSGKTTVKAIDKIVKINDGPALEGFKVLKTAYDKLTTENTAAVQQGVDTVSNLILVIFFMIASLVIAFSLITRQFIIKKIHHMHGSLTNMVNGNITQDLYIPARPDELDELSIQINTLADQLRRMMRRVKLQSETLRAVVAESINVKTTMGKDAEESYEMTRDAVIRNSAVDQDFAELKLHIDGVSENFSQVAEAAGMLSSNINTIATSAEQASMSVASAAQASNEMTSNIGGINQALERVNSTVMQVATSMDEMAQSITQVVNSCESAQKESEQANLDATDTVQLMDKLAASAKAIGKVVELINDIAEQTNMLALNASIEAAGAGEAGKGFAVVANEVKELASQTGDATNLISQSIQEIQDNTQQAINAVGRVSQSITRIDSSNREITGLVGEQHHIVQGIGHSMEDATNATQMVTANTGELTQAADNVAEASQEAAHGAQQIADLATHAATEANNLVTLGDESKTLASEAQTMGSSIFEASAHVQKNGIKTMDLVNLMNGSIHQTGMLVDVIRETSDSLKGSADGIYVGAVPFNVETIKLAHLGWLTKLENVIRGREALSPGEVASGKQCAFGKWYYSEGIERFGTLPLFQEMGEVHLMVHELAREVVSLIHEHQDIEGAIKKMDQFNDVRRKLFEYLDKVYQDDEAIALSE</sequence>
<keyword evidence="1 3" id="KW-0807">Transducer</keyword>
<dbReference type="InterPro" id="IPR004089">
    <property type="entry name" value="MCPsignal_dom"/>
</dbReference>
<protein>
    <submittedName>
        <fullName evidence="7">Putative Methyl-accepting chemotaxis protein</fullName>
    </submittedName>
</protein>
<accession>A0A1S7LCS2</accession>
<evidence type="ECO:0000259" key="5">
    <source>
        <dbReference type="PROSITE" id="PS50111"/>
    </source>
</evidence>
<dbReference type="EMBL" id="LO017727">
    <property type="protein sequence ID" value="CRH04695.1"/>
    <property type="molecule type" value="Genomic_DNA"/>
</dbReference>
<proteinExistence type="inferred from homology"/>
<dbReference type="InterPro" id="IPR003660">
    <property type="entry name" value="HAMP_dom"/>
</dbReference>